<comment type="caution">
    <text evidence="11">The sequence shown here is derived from an EMBL/GenBank/DDBJ whole genome shotgun (WGS) entry which is preliminary data.</text>
</comment>
<dbReference type="PROSITE" id="PS50011">
    <property type="entry name" value="PROTEIN_KINASE_DOM"/>
    <property type="match status" value="1"/>
</dbReference>
<evidence type="ECO:0000259" key="10">
    <source>
        <dbReference type="PROSITE" id="PS50011"/>
    </source>
</evidence>
<keyword evidence="9" id="KW-0472">Membrane</keyword>
<feature type="region of interest" description="Disordered" evidence="8">
    <location>
        <begin position="1"/>
        <end position="330"/>
    </location>
</feature>
<evidence type="ECO:0000256" key="3">
    <source>
        <dbReference type="ARBA" id="ARBA00022679"/>
    </source>
</evidence>
<dbReference type="PANTHER" id="PTHR43289">
    <property type="entry name" value="MITOGEN-ACTIVATED PROTEIN KINASE KINASE KINASE 20-RELATED"/>
    <property type="match status" value="1"/>
</dbReference>
<dbReference type="Pfam" id="PF00069">
    <property type="entry name" value="Pkinase"/>
    <property type="match status" value="1"/>
</dbReference>
<dbReference type="RefSeq" id="WP_250919733.1">
    <property type="nucleotide sequence ID" value="NZ_JAMQAW010000010.1"/>
</dbReference>
<feature type="compositionally biased region" description="Basic and acidic residues" evidence="8">
    <location>
        <begin position="65"/>
        <end position="81"/>
    </location>
</feature>
<accession>A0ABT0ULD5</accession>
<feature type="compositionally biased region" description="Polar residues" evidence="8">
    <location>
        <begin position="154"/>
        <end position="165"/>
    </location>
</feature>
<feature type="compositionally biased region" description="Basic and acidic residues" evidence="8">
    <location>
        <begin position="1"/>
        <end position="17"/>
    </location>
</feature>
<feature type="binding site" evidence="7">
    <location>
        <position position="365"/>
    </location>
    <ligand>
        <name>ATP</name>
        <dbReference type="ChEBI" id="CHEBI:30616"/>
    </ligand>
</feature>
<dbReference type="InterPro" id="IPR008271">
    <property type="entry name" value="Ser/Thr_kinase_AS"/>
</dbReference>
<evidence type="ECO:0000256" key="8">
    <source>
        <dbReference type="SAM" id="MobiDB-lite"/>
    </source>
</evidence>
<evidence type="ECO:0000256" key="7">
    <source>
        <dbReference type="PROSITE-ProRule" id="PRU10141"/>
    </source>
</evidence>
<keyword evidence="6 7" id="KW-0067">ATP-binding</keyword>
<dbReference type="PROSITE" id="PS00107">
    <property type="entry name" value="PROTEIN_KINASE_ATP"/>
    <property type="match status" value="1"/>
</dbReference>
<gene>
    <name evidence="11" type="ORF">NBG84_14150</name>
</gene>
<protein>
    <recommendedName>
        <fullName evidence="1">non-specific serine/threonine protein kinase</fullName>
        <ecNumber evidence="1">2.7.11.1</ecNumber>
    </recommendedName>
</protein>
<dbReference type="SMART" id="SM00220">
    <property type="entry name" value="S_TKc"/>
    <property type="match status" value="1"/>
</dbReference>
<evidence type="ECO:0000256" key="6">
    <source>
        <dbReference type="ARBA" id="ARBA00022840"/>
    </source>
</evidence>
<dbReference type="InterPro" id="IPR017441">
    <property type="entry name" value="Protein_kinase_ATP_BS"/>
</dbReference>
<feature type="compositionally biased region" description="Pro residues" evidence="8">
    <location>
        <begin position="615"/>
        <end position="630"/>
    </location>
</feature>
<keyword evidence="9" id="KW-1133">Transmembrane helix</keyword>
<dbReference type="SUPFAM" id="SSF56112">
    <property type="entry name" value="Protein kinase-like (PK-like)"/>
    <property type="match status" value="1"/>
</dbReference>
<feature type="domain" description="Protein kinase" evidence="10">
    <location>
        <begin position="336"/>
        <end position="594"/>
    </location>
</feature>
<evidence type="ECO:0000256" key="5">
    <source>
        <dbReference type="ARBA" id="ARBA00022777"/>
    </source>
</evidence>
<dbReference type="PANTHER" id="PTHR43289:SF6">
    <property type="entry name" value="SERINE_THREONINE-PROTEIN KINASE NEKL-3"/>
    <property type="match status" value="1"/>
</dbReference>
<feature type="compositionally biased region" description="Basic and acidic residues" evidence="8">
    <location>
        <begin position="739"/>
        <end position="749"/>
    </location>
</feature>
<keyword evidence="3" id="KW-0808">Transferase</keyword>
<keyword evidence="9" id="KW-0812">Transmembrane</keyword>
<dbReference type="GO" id="GO:0016301">
    <property type="term" value="F:kinase activity"/>
    <property type="evidence" value="ECO:0007669"/>
    <property type="project" value="UniProtKB-KW"/>
</dbReference>
<feature type="compositionally biased region" description="Low complexity" evidence="8">
    <location>
        <begin position="640"/>
        <end position="667"/>
    </location>
</feature>
<evidence type="ECO:0000256" key="4">
    <source>
        <dbReference type="ARBA" id="ARBA00022741"/>
    </source>
</evidence>
<sequence>MSEAEQSRKPQRDKPKEPQTSTQVQGASGRSDSGSSERGDAASGATNTTDPRELLGGGSGTGSDARPEAKTAGDAPGREAADPDVVTGSGAKAGAEVEADVSSTGKRGTGPADSAVQGVTDAVVPQPGPAAESAAGVKPSQVAAGSAESARVPRQSTGQKPATTTPDEREAASGSPLASERNETAVAGRSGAADHGGSGHAGVMTAERTDEPGNDAALAKSESPAKGVALAKNRISAEDGGALVTDGASVMDDGAEARDGQPVEGATATKSGAAAAGGAAAKAVGSASGGQPGQDEKPEREAAAPGGRSGRAGSGRDSAPGSGRQDSEGRLLAGRYRLGGVLGRGGMGTVWRAEDETLGRTVAVKELRFPNSIDEEEKRRLITRTLREAKAIARIRNNNAVTVYDVVEEDDRPWIVMELVEGKSLAEAVREDGTLTPRRAAEVGLAILDVLRSAHREGILHRDVKPSNVLIAEDGRVVLTDFGIAQVEGDPSITSTGMLVGAPSYISPERARGHRPGPAADLWSLGGLIYASVEGCPPYDKGSAIATLTAVMTEPLDPPKNAGPLGEVIYGLLAKDPEQRLDDAGARALLTKVLYAPEPVPEPPQDSTRAMALPSVPPPPSAQPTPPKPSEPAAERMRGALQAVRSAAAAAVKPETAAPEQQTAATQPPKPSTPPVRRAGAGRASLTDVVPRRTLVIIAVVVALAVIAGVVYAIVGGDDDSENNQGKQDTSTSAGATGGEDKKAPDAGSKETPGTDGKDQPKGNSQSPADKGSSAKPSAKTTPPAPVDNGIPAGYAKVSNDQFKFTIAMPKGFKRTGTAGRNSGAIFSTDGGFPQLQVDFNSSPKADAAAAWTAAVAIVSATSSGYKHLGIKPVEYNGYPTVADWEFERNQKGERVRILNRGFRVDATHGYSIMITCKKDEWDGAECDTLRKTAFATFAPKD</sequence>
<feature type="transmembrane region" description="Helical" evidence="9">
    <location>
        <begin position="695"/>
        <end position="715"/>
    </location>
</feature>
<feature type="compositionally biased region" description="Low complexity" evidence="8">
    <location>
        <begin position="265"/>
        <end position="286"/>
    </location>
</feature>
<dbReference type="Proteomes" id="UP001431429">
    <property type="component" value="Unassembled WGS sequence"/>
</dbReference>
<feature type="region of interest" description="Disordered" evidence="8">
    <location>
        <begin position="597"/>
        <end position="684"/>
    </location>
</feature>
<proteinExistence type="predicted"/>
<name>A0ABT0ULD5_9ACTN</name>
<keyword evidence="12" id="KW-1185">Reference proteome</keyword>
<dbReference type="Gene3D" id="1.10.510.10">
    <property type="entry name" value="Transferase(Phosphotransferase) domain 1"/>
    <property type="match status" value="1"/>
</dbReference>
<feature type="compositionally biased region" description="Low complexity" evidence="8">
    <location>
        <begin position="315"/>
        <end position="330"/>
    </location>
</feature>
<evidence type="ECO:0000256" key="1">
    <source>
        <dbReference type="ARBA" id="ARBA00012513"/>
    </source>
</evidence>
<keyword evidence="2" id="KW-0723">Serine/threonine-protein kinase</keyword>
<evidence type="ECO:0000256" key="2">
    <source>
        <dbReference type="ARBA" id="ARBA00022527"/>
    </source>
</evidence>
<keyword evidence="5 11" id="KW-0418">Kinase</keyword>
<feature type="region of interest" description="Disordered" evidence="8">
    <location>
        <begin position="717"/>
        <end position="793"/>
    </location>
</feature>
<organism evidence="11 12">
    <name type="scientific">Streptomyces albipurpureus</name>
    <dbReference type="NCBI Taxonomy" id="2897419"/>
    <lineage>
        <taxon>Bacteria</taxon>
        <taxon>Bacillati</taxon>
        <taxon>Actinomycetota</taxon>
        <taxon>Actinomycetes</taxon>
        <taxon>Kitasatosporales</taxon>
        <taxon>Streptomycetaceae</taxon>
        <taxon>Streptomyces</taxon>
    </lineage>
</organism>
<keyword evidence="4 7" id="KW-0547">Nucleotide-binding</keyword>
<dbReference type="InterPro" id="IPR000719">
    <property type="entry name" value="Prot_kinase_dom"/>
</dbReference>
<feature type="compositionally biased region" description="Polar residues" evidence="8">
    <location>
        <begin position="723"/>
        <end position="735"/>
    </location>
</feature>
<reference evidence="11" key="1">
    <citation type="submission" date="2022-06" db="EMBL/GenBank/DDBJ databases">
        <title>Genome public.</title>
        <authorList>
            <person name="Sun Q."/>
        </authorList>
    </citation>
    <scope>NUCLEOTIDE SEQUENCE</scope>
    <source>
        <strain evidence="11">CWNU-1</strain>
    </source>
</reference>
<evidence type="ECO:0000313" key="12">
    <source>
        <dbReference type="Proteomes" id="UP001431429"/>
    </source>
</evidence>
<dbReference type="PROSITE" id="PS00108">
    <property type="entry name" value="PROTEIN_KINASE_ST"/>
    <property type="match status" value="1"/>
</dbReference>
<evidence type="ECO:0000313" key="11">
    <source>
        <dbReference type="EMBL" id="MCM2389422.1"/>
    </source>
</evidence>
<dbReference type="EC" id="2.7.11.1" evidence="1"/>
<evidence type="ECO:0000256" key="9">
    <source>
        <dbReference type="SAM" id="Phobius"/>
    </source>
</evidence>
<dbReference type="Gene3D" id="3.30.200.20">
    <property type="entry name" value="Phosphorylase Kinase, domain 1"/>
    <property type="match status" value="1"/>
</dbReference>
<dbReference type="InterPro" id="IPR011009">
    <property type="entry name" value="Kinase-like_dom_sf"/>
</dbReference>
<dbReference type="CDD" id="cd14014">
    <property type="entry name" value="STKc_PknB_like"/>
    <property type="match status" value="1"/>
</dbReference>
<dbReference type="EMBL" id="JAMQAW010000010">
    <property type="protein sequence ID" value="MCM2389422.1"/>
    <property type="molecule type" value="Genomic_DNA"/>
</dbReference>